<evidence type="ECO:0000313" key="2">
    <source>
        <dbReference type="EMBL" id="PRR73906.1"/>
    </source>
</evidence>
<organism evidence="2 3">
    <name type="scientific">Neomoorella humiferrea</name>
    <dbReference type="NCBI Taxonomy" id="676965"/>
    <lineage>
        <taxon>Bacteria</taxon>
        <taxon>Bacillati</taxon>
        <taxon>Bacillota</taxon>
        <taxon>Clostridia</taxon>
        <taxon>Neomoorellales</taxon>
        <taxon>Neomoorellaceae</taxon>
        <taxon>Neomoorella</taxon>
    </lineage>
</organism>
<dbReference type="RefSeq" id="WP_106005034.1">
    <property type="nucleotide sequence ID" value="NZ_CP136418.1"/>
</dbReference>
<feature type="transmembrane region" description="Helical" evidence="1">
    <location>
        <begin position="90"/>
        <end position="111"/>
    </location>
</feature>
<sequence length="143" mass="14886">MLAALFLALVAGIAMAFQGSLNAALGKIIGLLQATLIVHLTATLAVLILLFTPLSNGSLGKLFQCPWYLWLGGLIGVVITYGVVASIPKVGVALATTAIIVGQVSTALLIDHFGLFGLEKMPFTWWKAAGLVLLAAGARLMLN</sequence>
<name>A0A2T0AU16_9FIRM</name>
<dbReference type="PANTHER" id="PTHR34821">
    <property type="entry name" value="INNER MEMBRANE PROTEIN YDCZ"/>
    <property type="match status" value="1"/>
</dbReference>
<proteinExistence type="predicted"/>
<dbReference type="GO" id="GO:0005886">
    <property type="term" value="C:plasma membrane"/>
    <property type="evidence" value="ECO:0007669"/>
    <property type="project" value="TreeGrafter"/>
</dbReference>
<keyword evidence="3" id="KW-1185">Reference proteome</keyword>
<feature type="transmembrane region" description="Helical" evidence="1">
    <location>
        <begin position="67"/>
        <end position="84"/>
    </location>
</feature>
<reference evidence="2 3" key="1">
    <citation type="submission" date="2018-03" db="EMBL/GenBank/DDBJ databases">
        <title>Genome sequence of Moorella humiferrea DSM 23265.</title>
        <authorList>
            <person name="Poehlein A."/>
            <person name="Daniel R."/>
        </authorList>
    </citation>
    <scope>NUCLEOTIDE SEQUENCE [LARGE SCALE GENOMIC DNA]</scope>
    <source>
        <strain evidence="2 3">DSM 23265</strain>
    </source>
</reference>
<comment type="caution">
    <text evidence="2">The sequence shown here is derived from an EMBL/GenBank/DDBJ whole genome shotgun (WGS) entry which is preliminary data.</text>
</comment>
<evidence type="ECO:0008006" key="4">
    <source>
        <dbReference type="Google" id="ProtNLM"/>
    </source>
</evidence>
<feature type="transmembrane region" description="Helical" evidence="1">
    <location>
        <begin position="123"/>
        <end position="142"/>
    </location>
</feature>
<keyword evidence="1" id="KW-1133">Transmembrane helix</keyword>
<keyword evidence="1" id="KW-0472">Membrane</keyword>
<evidence type="ECO:0000256" key="1">
    <source>
        <dbReference type="SAM" id="Phobius"/>
    </source>
</evidence>
<dbReference type="PANTHER" id="PTHR34821:SF2">
    <property type="entry name" value="INNER MEMBRANE PROTEIN YDCZ"/>
    <property type="match status" value="1"/>
</dbReference>
<dbReference type="AlphaFoldDB" id="A0A2T0AU16"/>
<dbReference type="InterPro" id="IPR006750">
    <property type="entry name" value="YdcZ"/>
</dbReference>
<feature type="transmembrane region" description="Helical" evidence="1">
    <location>
        <begin position="36"/>
        <end position="55"/>
    </location>
</feature>
<dbReference type="OrthoDB" id="9789346at2"/>
<dbReference type="Proteomes" id="UP000238415">
    <property type="component" value="Unassembled WGS sequence"/>
</dbReference>
<accession>A0A2T0AU16</accession>
<dbReference type="EMBL" id="PVXM01000015">
    <property type="protein sequence ID" value="PRR73906.1"/>
    <property type="molecule type" value="Genomic_DNA"/>
</dbReference>
<dbReference type="Pfam" id="PF04657">
    <property type="entry name" value="DMT_YdcZ"/>
    <property type="match status" value="1"/>
</dbReference>
<evidence type="ECO:0000313" key="3">
    <source>
        <dbReference type="Proteomes" id="UP000238415"/>
    </source>
</evidence>
<protein>
    <recommendedName>
        <fullName evidence="4">DMT family transporter</fullName>
    </recommendedName>
</protein>
<gene>
    <name evidence="2" type="ORF">MOHU_10460</name>
</gene>
<keyword evidence="1" id="KW-0812">Transmembrane</keyword>